<keyword evidence="3 6" id="KW-0812">Transmembrane</keyword>
<dbReference type="InterPro" id="IPR036259">
    <property type="entry name" value="MFS_trans_sf"/>
</dbReference>
<dbReference type="PANTHER" id="PTHR43791">
    <property type="entry name" value="PERMEASE-RELATED"/>
    <property type="match status" value="1"/>
</dbReference>
<evidence type="ECO:0000313" key="8">
    <source>
        <dbReference type="EMBL" id="CZR64839.1"/>
    </source>
</evidence>
<dbReference type="FunFam" id="1.20.1250.20:FF:000057">
    <property type="entry name" value="MFS general substrate transporter"/>
    <property type="match status" value="1"/>
</dbReference>
<feature type="transmembrane region" description="Helical" evidence="6">
    <location>
        <begin position="436"/>
        <end position="455"/>
    </location>
</feature>
<evidence type="ECO:0000313" key="9">
    <source>
        <dbReference type="Proteomes" id="UP000184330"/>
    </source>
</evidence>
<dbReference type="PROSITE" id="PS50850">
    <property type="entry name" value="MFS"/>
    <property type="match status" value="1"/>
</dbReference>
<sequence>MEKPSGSVSAQAATPVESIETVNAFSNAEYRKLIWKLDLRLLPPLFTLWFISLIDRVNIGAARIQGLEKDLGMDPRSNQFNIATVVVFIGLMIAEVPSNWLIKKFTPASVLCGECVLLGICTICQGLVTNFAGLVAMRFMIGLLEAGLIPGSIFLLASYYPRYELQWRASMLHVGNALSNAFGGLLAYAVASIHSSNGWSGWRWIFVIEGVLTVSVTLMCWPFMSNWPTTVKWLKPIEKAILARRIQQDGIIGRMDVLDRKALIRCLTDWKIYLCGCIIIGIVSSIYSITLFSPTIIKVLKPDYSAKQIQALVIPIFMASSVSTLSIAFVSDKLKHRAGLALVGCFISIIGYIILLNQQHVTVNARYGALYLVSAGSFAALPAAWILLLNNVSGSYKTAWAVGMEIGLGNGGGFVASLSFQAKYAPFYWQGFKTTFSLMCMAAFLVCVYVAGLWYENKQKRAGKMDHLLYEEGDNLGDDHPEFFYTY</sequence>
<gene>
    <name evidence="8" type="ORF">PAC_14738</name>
</gene>
<comment type="subcellular location">
    <subcellularLocation>
        <location evidence="1">Membrane</location>
        <topology evidence="1">Multi-pass membrane protein</topology>
    </subcellularLocation>
</comment>
<dbReference type="GO" id="GO:0022857">
    <property type="term" value="F:transmembrane transporter activity"/>
    <property type="evidence" value="ECO:0007669"/>
    <property type="project" value="InterPro"/>
</dbReference>
<feature type="transmembrane region" description="Helical" evidence="6">
    <location>
        <begin position="203"/>
        <end position="224"/>
    </location>
</feature>
<keyword evidence="4 6" id="KW-1133">Transmembrane helix</keyword>
<evidence type="ECO:0000256" key="2">
    <source>
        <dbReference type="ARBA" id="ARBA00022448"/>
    </source>
</evidence>
<dbReference type="Proteomes" id="UP000184330">
    <property type="component" value="Unassembled WGS sequence"/>
</dbReference>
<feature type="transmembrane region" description="Helical" evidence="6">
    <location>
        <begin position="368"/>
        <end position="388"/>
    </location>
</feature>
<dbReference type="GO" id="GO:0016020">
    <property type="term" value="C:membrane"/>
    <property type="evidence" value="ECO:0007669"/>
    <property type="project" value="UniProtKB-SubCell"/>
</dbReference>
<keyword evidence="9" id="KW-1185">Reference proteome</keyword>
<feature type="domain" description="Major facilitator superfamily (MFS) profile" evidence="7">
    <location>
        <begin position="41"/>
        <end position="460"/>
    </location>
</feature>
<feature type="transmembrane region" description="Helical" evidence="6">
    <location>
        <begin position="336"/>
        <end position="356"/>
    </location>
</feature>
<dbReference type="InterPro" id="IPR020846">
    <property type="entry name" value="MFS_dom"/>
</dbReference>
<dbReference type="OrthoDB" id="19923at2759"/>
<evidence type="ECO:0000256" key="6">
    <source>
        <dbReference type="SAM" id="Phobius"/>
    </source>
</evidence>
<evidence type="ECO:0000256" key="4">
    <source>
        <dbReference type="ARBA" id="ARBA00022989"/>
    </source>
</evidence>
<evidence type="ECO:0000256" key="1">
    <source>
        <dbReference type="ARBA" id="ARBA00004141"/>
    </source>
</evidence>
<organism evidence="8 9">
    <name type="scientific">Phialocephala subalpina</name>
    <dbReference type="NCBI Taxonomy" id="576137"/>
    <lineage>
        <taxon>Eukaryota</taxon>
        <taxon>Fungi</taxon>
        <taxon>Dikarya</taxon>
        <taxon>Ascomycota</taxon>
        <taxon>Pezizomycotina</taxon>
        <taxon>Leotiomycetes</taxon>
        <taxon>Helotiales</taxon>
        <taxon>Mollisiaceae</taxon>
        <taxon>Phialocephala</taxon>
        <taxon>Phialocephala fortinii species complex</taxon>
    </lineage>
</organism>
<dbReference type="Gene3D" id="1.20.1250.20">
    <property type="entry name" value="MFS general substrate transporter like domains"/>
    <property type="match status" value="2"/>
</dbReference>
<feature type="transmembrane region" description="Helical" evidence="6">
    <location>
        <begin position="309"/>
        <end position="330"/>
    </location>
</feature>
<dbReference type="Pfam" id="PF07690">
    <property type="entry name" value="MFS_1"/>
    <property type="match status" value="1"/>
</dbReference>
<keyword evidence="2" id="KW-0813">Transport</keyword>
<dbReference type="PANTHER" id="PTHR43791:SF52">
    <property type="entry name" value="TRANSPORTER, PUTATIVE (AFU_ORTHOLOGUE AFUA_1G11820)-RELATED"/>
    <property type="match status" value="1"/>
</dbReference>
<feature type="transmembrane region" description="Helical" evidence="6">
    <location>
        <begin position="108"/>
        <end position="128"/>
    </location>
</feature>
<feature type="transmembrane region" description="Helical" evidence="6">
    <location>
        <begin position="80"/>
        <end position="102"/>
    </location>
</feature>
<feature type="transmembrane region" description="Helical" evidence="6">
    <location>
        <begin position="140"/>
        <end position="160"/>
    </location>
</feature>
<feature type="transmembrane region" description="Helical" evidence="6">
    <location>
        <begin position="172"/>
        <end position="191"/>
    </location>
</feature>
<dbReference type="InterPro" id="IPR011701">
    <property type="entry name" value="MFS"/>
</dbReference>
<evidence type="ECO:0000256" key="5">
    <source>
        <dbReference type="ARBA" id="ARBA00023136"/>
    </source>
</evidence>
<evidence type="ECO:0000259" key="7">
    <source>
        <dbReference type="PROSITE" id="PS50850"/>
    </source>
</evidence>
<feature type="transmembrane region" description="Helical" evidence="6">
    <location>
        <begin position="270"/>
        <end position="297"/>
    </location>
</feature>
<proteinExistence type="predicted"/>
<keyword evidence="5 6" id="KW-0472">Membrane</keyword>
<name>A0A1L7XIG2_9HELO</name>
<protein>
    <submittedName>
        <fullName evidence="8">Related to nicotinamide mononucleotide permease</fullName>
    </submittedName>
</protein>
<dbReference type="EMBL" id="FJOG01000028">
    <property type="protein sequence ID" value="CZR64839.1"/>
    <property type="molecule type" value="Genomic_DNA"/>
</dbReference>
<reference evidence="8 9" key="1">
    <citation type="submission" date="2016-03" db="EMBL/GenBank/DDBJ databases">
        <authorList>
            <person name="Ploux O."/>
        </authorList>
    </citation>
    <scope>NUCLEOTIDE SEQUENCE [LARGE SCALE GENOMIC DNA]</scope>
    <source>
        <strain evidence="8 9">UAMH 11012</strain>
    </source>
</reference>
<dbReference type="AlphaFoldDB" id="A0A1L7XIG2"/>
<accession>A0A1L7XIG2</accession>
<evidence type="ECO:0000256" key="3">
    <source>
        <dbReference type="ARBA" id="ARBA00022692"/>
    </source>
</evidence>
<dbReference type="SUPFAM" id="SSF103473">
    <property type="entry name" value="MFS general substrate transporter"/>
    <property type="match status" value="1"/>
</dbReference>